<protein>
    <submittedName>
        <fullName evidence="2">Uncharacterized protein</fullName>
    </submittedName>
</protein>
<comment type="caution">
    <text evidence="2">The sequence shown here is derived from an EMBL/GenBank/DDBJ whole genome shotgun (WGS) entry which is preliminary data.</text>
</comment>
<feature type="coiled-coil region" evidence="1">
    <location>
        <begin position="66"/>
        <end position="93"/>
    </location>
</feature>
<dbReference type="EMBL" id="JAEFBJ010000010">
    <property type="protein sequence ID" value="KAG7566405.1"/>
    <property type="molecule type" value="Genomic_DNA"/>
</dbReference>
<dbReference type="AlphaFoldDB" id="A0A8T2A1W5"/>
<evidence type="ECO:0000256" key="1">
    <source>
        <dbReference type="SAM" id="Coils"/>
    </source>
</evidence>
<organism evidence="2 3">
    <name type="scientific">Arabidopsis suecica</name>
    <name type="common">Swedish thale-cress</name>
    <name type="synonym">Cardaminopsis suecica</name>
    <dbReference type="NCBI Taxonomy" id="45249"/>
    <lineage>
        <taxon>Eukaryota</taxon>
        <taxon>Viridiplantae</taxon>
        <taxon>Streptophyta</taxon>
        <taxon>Embryophyta</taxon>
        <taxon>Tracheophyta</taxon>
        <taxon>Spermatophyta</taxon>
        <taxon>Magnoliopsida</taxon>
        <taxon>eudicotyledons</taxon>
        <taxon>Gunneridae</taxon>
        <taxon>Pentapetalae</taxon>
        <taxon>rosids</taxon>
        <taxon>malvids</taxon>
        <taxon>Brassicales</taxon>
        <taxon>Brassicaceae</taxon>
        <taxon>Camelineae</taxon>
        <taxon>Arabidopsis</taxon>
    </lineage>
</organism>
<dbReference type="Proteomes" id="UP000694251">
    <property type="component" value="Chromosome 10"/>
</dbReference>
<name>A0A8T2A1W5_ARASU</name>
<reference evidence="2 3" key="1">
    <citation type="submission" date="2020-12" db="EMBL/GenBank/DDBJ databases">
        <title>Concerted genomic and epigenomic changes stabilize Arabidopsis allopolyploids.</title>
        <authorList>
            <person name="Chen Z."/>
        </authorList>
    </citation>
    <scope>NUCLEOTIDE SEQUENCE [LARGE SCALE GENOMIC DNA]</scope>
    <source>
        <strain evidence="2">As9502</strain>
        <tissue evidence="2">Leaf</tissue>
    </source>
</reference>
<sequence>MTKAFSVAVEKTASWMGVKGKRFKKVVAEAVSGSSKVKKSREVPEEVIKDAISSVAEKENKIQSSLDVAVQKLDTAEQKAKLALQQKKLKTAEFEVKLKLLYNAEVEVTRKELYTLKNRKSNLDCGLRARDCDETDVKYLNASHYIPER</sequence>
<proteinExistence type="predicted"/>
<evidence type="ECO:0000313" key="2">
    <source>
        <dbReference type="EMBL" id="KAG7566405.1"/>
    </source>
</evidence>
<evidence type="ECO:0000313" key="3">
    <source>
        <dbReference type="Proteomes" id="UP000694251"/>
    </source>
</evidence>
<accession>A0A8T2A1W5</accession>
<keyword evidence="3" id="KW-1185">Reference proteome</keyword>
<keyword evidence="1" id="KW-0175">Coiled coil</keyword>
<gene>
    <name evidence="2" type="ORF">ISN44_As10g029700</name>
</gene>
<dbReference type="OrthoDB" id="10357066at2759"/>